<comment type="caution">
    <text evidence="1">The sequence shown here is derived from an EMBL/GenBank/DDBJ whole genome shotgun (WGS) entry which is preliminary data.</text>
</comment>
<dbReference type="Proteomes" id="UP001589896">
    <property type="component" value="Unassembled WGS sequence"/>
</dbReference>
<protein>
    <recommendedName>
        <fullName evidence="3">TfoX N-terminal domain-containing protein</fullName>
    </recommendedName>
</protein>
<dbReference type="RefSeq" id="WP_386673640.1">
    <property type="nucleotide sequence ID" value="NZ_JBHLTG010000007.1"/>
</dbReference>
<name>A0ABV6RW63_9GAMM</name>
<keyword evidence="2" id="KW-1185">Reference proteome</keyword>
<evidence type="ECO:0008006" key="3">
    <source>
        <dbReference type="Google" id="ProtNLM"/>
    </source>
</evidence>
<evidence type="ECO:0000313" key="2">
    <source>
        <dbReference type="Proteomes" id="UP001589896"/>
    </source>
</evidence>
<dbReference type="EMBL" id="JBHLTG010000007">
    <property type="protein sequence ID" value="MFC0681224.1"/>
    <property type="molecule type" value="Genomic_DNA"/>
</dbReference>
<accession>A0ABV6RW63</accession>
<proteinExistence type="predicted"/>
<organism evidence="1 2">
    <name type="scientific">Lysobacter korlensis</name>
    <dbReference type="NCBI Taxonomy" id="553636"/>
    <lineage>
        <taxon>Bacteria</taxon>
        <taxon>Pseudomonadati</taxon>
        <taxon>Pseudomonadota</taxon>
        <taxon>Gammaproteobacteria</taxon>
        <taxon>Lysobacterales</taxon>
        <taxon>Lysobacteraceae</taxon>
        <taxon>Lysobacter</taxon>
    </lineage>
</organism>
<evidence type="ECO:0000313" key="1">
    <source>
        <dbReference type="EMBL" id="MFC0681224.1"/>
    </source>
</evidence>
<gene>
    <name evidence="1" type="ORF">ACFFGH_25625</name>
</gene>
<reference evidence="1 2" key="1">
    <citation type="submission" date="2024-09" db="EMBL/GenBank/DDBJ databases">
        <authorList>
            <person name="Sun Q."/>
            <person name="Mori K."/>
        </authorList>
    </citation>
    <scope>NUCLEOTIDE SEQUENCE [LARGE SCALE GENOMIC DNA]</scope>
    <source>
        <strain evidence="1 2">KCTC 23076</strain>
    </source>
</reference>
<sequence>MTDQADDLRRSAYDALTRTLLRDEHLDVEVARGGLHVRGRLFAFLDGAELVVRLPEARAAELQEREVATTFDVVEHTNRNWVRVSDWHLWPEMAREAHQYVGHPPLGGES</sequence>